<dbReference type="InterPro" id="IPR011444">
    <property type="entry name" value="DUF1549"/>
</dbReference>
<feature type="chain" id="PRO_5022973634" description="Cytochrome c domain-containing protein" evidence="2">
    <location>
        <begin position="23"/>
        <end position="824"/>
    </location>
</feature>
<evidence type="ECO:0008006" key="8">
    <source>
        <dbReference type="Google" id="ProtNLM"/>
    </source>
</evidence>
<dbReference type="InterPro" id="IPR011429">
    <property type="entry name" value="Cyt_c_Planctomycete-type"/>
</dbReference>
<evidence type="ECO:0000259" key="4">
    <source>
        <dbReference type="Pfam" id="PF07587"/>
    </source>
</evidence>
<feature type="region of interest" description="Disordered" evidence="1">
    <location>
        <begin position="671"/>
        <end position="699"/>
    </location>
</feature>
<evidence type="ECO:0000256" key="2">
    <source>
        <dbReference type="SAM" id="SignalP"/>
    </source>
</evidence>
<feature type="domain" description="Cytochrome C Planctomycete-type" evidence="5">
    <location>
        <begin position="75"/>
        <end position="134"/>
    </location>
</feature>
<protein>
    <recommendedName>
        <fullName evidence="8">Cytochrome c domain-containing protein</fullName>
    </recommendedName>
</protein>
<evidence type="ECO:0000259" key="3">
    <source>
        <dbReference type="Pfam" id="PF07583"/>
    </source>
</evidence>
<name>A0A5C1ALT4_9BACT</name>
<dbReference type="Pfam" id="PF07583">
    <property type="entry name" value="PSCyt2"/>
    <property type="match status" value="1"/>
</dbReference>
<evidence type="ECO:0000313" key="7">
    <source>
        <dbReference type="Proteomes" id="UP000324974"/>
    </source>
</evidence>
<accession>A0A5C1ALT4</accession>
<feature type="region of interest" description="Disordered" evidence="1">
    <location>
        <begin position="25"/>
        <end position="51"/>
    </location>
</feature>
<dbReference type="Pfam" id="PF07635">
    <property type="entry name" value="PSCyt1"/>
    <property type="match status" value="1"/>
</dbReference>
<dbReference type="PANTHER" id="PTHR35889">
    <property type="entry name" value="CYCLOINULO-OLIGOSACCHARIDE FRUCTANOTRANSFERASE-RELATED"/>
    <property type="match status" value="1"/>
</dbReference>
<dbReference type="Pfam" id="PF07587">
    <property type="entry name" value="PSD1"/>
    <property type="match status" value="1"/>
</dbReference>
<feature type="domain" description="DUF1549" evidence="3">
    <location>
        <begin position="196"/>
        <end position="406"/>
    </location>
</feature>
<dbReference type="Proteomes" id="UP000324974">
    <property type="component" value="Chromosome"/>
</dbReference>
<feature type="domain" description="DUF1553" evidence="4">
    <location>
        <begin position="540"/>
        <end position="793"/>
    </location>
</feature>
<dbReference type="KEGG" id="lrs:PX52LOC_06170"/>
<dbReference type="InterPro" id="IPR022655">
    <property type="entry name" value="DUF1553"/>
</dbReference>
<evidence type="ECO:0000259" key="5">
    <source>
        <dbReference type="Pfam" id="PF07635"/>
    </source>
</evidence>
<dbReference type="PANTHER" id="PTHR35889:SF3">
    <property type="entry name" value="F-BOX DOMAIN-CONTAINING PROTEIN"/>
    <property type="match status" value="1"/>
</dbReference>
<evidence type="ECO:0000313" key="6">
    <source>
        <dbReference type="EMBL" id="QEL19113.1"/>
    </source>
</evidence>
<sequence length="824" mass="90919">MRSRLLRSAVFAAVVLALPSFAADEPPKKNPFRRPAEKAKAAPVERPAQGFTDAPTAEQVKFFEAKIRPVLVEQCYKCHSSETEKVKAGLTLDTRDGLRRGGDTGPAIVPGNATKSLLIDVLTTKDEDRQMPPKKKLPDTVIADFKAWVTMGAPDPRDGAAKVVKNEIDIEKGRQFWAFQPLRKAGGRNQEPGVSQVDSYLQAGWAAKGLKPVPAADKVTLVRRMYLDLIGLPPTLEQVDAFVADQSPDAVSKLAEELLASAHFGERWGRHWLDVARYGESTGKAVNFNYPHAWRYRDYVIAAYNADKPFDQFVKEQLAGDLLLAKTDREKAEHVVATGFLALGTKNLNERNRLQFELDLVDEQIDAFSQAFLGLTAACARCHDHKFDPIPTKDYYALAGIFRSTETCYGTVRFAQANQPSSLISLPQGSSRSAIPEKLTAAERTRIEESIRDIQKKMQTSEPLQNIFNAAQLAIQRSRLSLYEDDGTPKLLAMGVREKFRPADSAVFNRGEVDKPGATVSRGVLQVVTTKQPKITRGSGRLELANWVASAENPLTARVYVNRVWLHLFGRGLVATPDNFGTTGQPPSNPALLDHLATWFIENGWSTKKLVKYLVTTRAYQLSTTFDAKNHEADPDNALAWRMTPGRLDAEVIHDAMLAVSGRLDRKAPVGSSVAAAGEGPSQRPRLGSAVASDPNDPHRAVYLPSVRDNLQESLALFDAADPNLIVGDRTNTTVPAQALFLLNNPFVIRQADATAAKLIDASSSDSERIRQAYRLIYGRTPSAKEQTNAESFVKKYSNKHSRRETWTAFSQALFGSAEFLMRN</sequence>
<dbReference type="RefSeq" id="WP_149113548.1">
    <property type="nucleotide sequence ID" value="NZ_CP042425.1"/>
</dbReference>
<proteinExistence type="predicted"/>
<evidence type="ECO:0000256" key="1">
    <source>
        <dbReference type="SAM" id="MobiDB-lite"/>
    </source>
</evidence>
<keyword evidence="2" id="KW-0732">Signal</keyword>
<dbReference type="OrthoDB" id="127107at2"/>
<gene>
    <name evidence="6" type="ORF">PX52LOC_06170</name>
</gene>
<keyword evidence="7" id="KW-1185">Reference proteome</keyword>
<dbReference type="EMBL" id="CP042425">
    <property type="protein sequence ID" value="QEL19113.1"/>
    <property type="molecule type" value="Genomic_DNA"/>
</dbReference>
<dbReference type="AlphaFoldDB" id="A0A5C1ALT4"/>
<reference evidence="7" key="1">
    <citation type="submission" date="2019-08" db="EMBL/GenBank/DDBJ databases">
        <title>Limnoglobus roseus gen. nov., sp. nov., a novel freshwater planctomycete with a giant genome from the family Gemmataceae.</title>
        <authorList>
            <person name="Kulichevskaya I.S."/>
            <person name="Naumoff D.G."/>
            <person name="Miroshnikov K."/>
            <person name="Ivanova A."/>
            <person name="Philippov D.A."/>
            <person name="Hakobyan A."/>
            <person name="Rijpstra I.C."/>
            <person name="Sinninghe Damste J.S."/>
            <person name="Liesack W."/>
            <person name="Dedysh S.N."/>
        </authorList>
    </citation>
    <scope>NUCLEOTIDE SEQUENCE [LARGE SCALE GENOMIC DNA]</scope>
    <source>
        <strain evidence="7">PX52</strain>
    </source>
</reference>
<feature type="signal peptide" evidence="2">
    <location>
        <begin position="1"/>
        <end position="22"/>
    </location>
</feature>
<organism evidence="6 7">
    <name type="scientific">Limnoglobus roseus</name>
    <dbReference type="NCBI Taxonomy" id="2598579"/>
    <lineage>
        <taxon>Bacteria</taxon>
        <taxon>Pseudomonadati</taxon>
        <taxon>Planctomycetota</taxon>
        <taxon>Planctomycetia</taxon>
        <taxon>Gemmatales</taxon>
        <taxon>Gemmataceae</taxon>
        <taxon>Limnoglobus</taxon>
    </lineage>
</organism>